<dbReference type="STRING" id="1093900.A0A507AY41"/>
<dbReference type="OrthoDB" id="2579025at2759"/>
<feature type="compositionally biased region" description="Polar residues" evidence="6">
    <location>
        <begin position="78"/>
        <end position="101"/>
    </location>
</feature>
<evidence type="ECO:0000259" key="8">
    <source>
        <dbReference type="SMART" id="SM00906"/>
    </source>
</evidence>
<dbReference type="GeneID" id="41968629"/>
<dbReference type="InterPro" id="IPR007219">
    <property type="entry name" value="XnlR_reg_dom"/>
</dbReference>
<dbReference type="EMBL" id="SKBQ01000004">
    <property type="protein sequence ID" value="TPX11364.1"/>
    <property type="molecule type" value="Genomic_DNA"/>
</dbReference>
<dbReference type="Proteomes" id="UP000319257">
    <property type="component" value="Unassembled WGS sequence"/>
</dbReference>
<name>A0A507AY41_9PEZI</name>
<dbReference type="SMART" id="SM00906">
    <property type="entry name" value="Fungal_trans"/>
    <property type="match status" value="1"/>
</dbReference>
<comment type="caution">
    <text evidence="9">The sequence shown here is derived from an EMBL/GenBank/DDBJ whole genome shotgun (WGS) entry which is preliminary data.</text>
</comment>
<protein>
    <recommendedName>
        <fullName evidence="8">Xylanolytic transcriptional activator regulatory domain-containing protein</fullName>
    </recommendedName>
</protein>
<keyword evidence="10" id="KW-1185">Reference proteome</keyword>
<dbReference type="GO" id="GO:0008270">
    <property type="term" value="F:zinc ion binding"/>
    <property type="evidence" value="ECO:0007669"/>
    <property type="project" value="InterPro"/>
</dbReference>
<dbReference type="RefSeq" id="XP_030993075.1">
    <property type="nucleotide sequence ID" value="XM_031134635.1"/>
</dbReference>
<evidence type="ECO:0000313" key="10">
    <source>
        <dbReference type="Proteomes" id="UP000319257"/>
    </source>
</evidence>
<accession>A0A507AY41</accession>
<evidence type="ECO:0000256" key="4">
    <source>
        <dbReference type="ARBA" id="ARBA00023163"/>
    </source>
</evidence>
<dbReference type="GO" id="GO:0005634">
    <property type="term" value="C:nucleus"/>
    <property type="evidence" value="ECO:0007669"/>
    <property type="project" value="UniProtKB-SubCell"/>
</dbReference>
<proteinExistence type="predicted"/>
<evidence type="ECO:0000256" key="7">
    <source>
        <dbReference type="SAM" id="Phobius"/>
    </source>
</evidence>
<keyword evidence="7" id="KW-0472">Membrane</keyword>
<evidence type="ECO:0000256" key="1">
    <source>
        <dbReference type="ARBA" id="ARBA00004123"/>
    </source>
</evidence>
<evidence type="ECO:0000256" key="6">
    <source>
        <dbReference type="SAM" id="MobiDB-lite"/>
    </source>
</evidence>
<dbReference type="PANTHER" id="PTHR47540">
    <property type="entry name" value="THIAMINE REPRESSIBLE GENES REGULATORY PROTEIN THI5"/>
    <property type="match status" value="1"/>
</dbReference>
<dbReference type="CDD" id="cd12148">
    <property type="entry name" value="fungal_TF_MHR"/>
    <property type="match status" value="1"/>
</dbReference>
<dbReference type="PANTHER" id="PTHR47540:SF3">
    <property type="entry name" value="ZN(II)2CYS6 TRANSCRIPTION FACTOR (EUROFUNG)"/>
    <property type="match status" value="1"/>
</dbReference>
<feature type="transmembrane region" description="Helical" evidence="7">
    <location>
        <begin position="488"/>
        <end position="509"/>
    </location>
</feature>
<gene>
    <name evidence="9" type="ORF">E0L32_001182</name>
</gene>
<feature type="domain" description="Xylanolytic transcriptional activator regulatory" evidence="8">
    <location>
        <begin position="276"/>
        <end position="352"/>
    </location>
</feature>
<reference evidence="9 10" key="1">
    <citation type="submission" date="2019-06" db="EMBL/GenBank/DDBJ databases">
        <title>Draft genome sequence of the filamentous fungus Phialemoniopsis curvata isolated from diesel fuel.</title>
        <authorList>
            <person name="Varaljay V.A."/>
            <person name="Lyon W.J."/>
            <person name="Crouch A.L."/>
            <person name="Drake C.E."/>
            <person name="Hollomon J.M."/>
            <person name="Nadeau L.J."/>
            <person name="Nunn H.S."/>
            <person name="Stevenson B.S."/>
            <person name="Bojanowski C.L."/>
            <person name="Crookes-Goodson W.J."/>
        </authorList>
    </citation>
    <scope>NUCLEOTIDE SEQUENCE [LARGE SCALE GENOMIC DNA]</scope>
    <source>
        <strain evidence="9 10">D216</strain>
    </source>
</reference>
<keyword evidence="4" id="KW-0804">Transcription</keyword>
<dbReference type="GO" id="GO:0043565">
    <property type="term" value="F:sequence-specific DNA binding"/>
    <property type="evidence" value="ECO:0007669"/>
    <property type="project" value="TreeGrafter"/>
</dbReference>
<comment type="subcellular location">
    <subcellularLocation>
        <location evidence="1">Nucleus</location>
    </subcellularLocation>
</comment>
<dbReference type="GO" id="GO:0045944">
    <property type="term" value="P:positive regulation of transcription by RNA polymerase II"/>
    <property type="evidence" value="ECO:0007669"/>
    <property type="project" value="TreeGrafter"/>
</dbReference>
<sequence>MCIATSPSTFNPARAAAQAQYPAVSALSFKSSADSLFRIAAGDEAAASPAATQDCNEPAAPTWAMQSPVTMGKFATSQSVPTQVNSTVQSSRNSPEPAQTDRQGHYVGPASGASFLLRLQHKLQVPPLASSSELSIFTFGDQPLPEIKSRFIILPPRAKADAMLCRYFEYSAATHRFLHRATVEGWLAELYETEGLMRDQSDAGSRTAVIFLVFAFALNYTPQAKSGIIDPAASARFFAAAEDQLSTEKGVIRLSSVQARLAQCLYLLSHSRINHCWSLFGTTSHLMVALGMHRRSRVDQHGRTSHIELECRKRTFWCAYNIDTYLSAALGRPRSFHDEEIDQEIPSTIDDAWITPDRFLDLPFPSDRIRPPPMETQYELAKQYSKEISAWRKTIAYLVDNLGPGWSLMQPIFFRQSNTLNMACWHAQLLVHRPFLLRNFASLADLGATRRSRTPHNAEKTEENIRLCLEAAMNIVSLVDSLKSQDKLYSTLWFTHYFAFSAVVILYVFTIQERHEPSHVYLPAFNAATKCQQHLSSIAMPGSLAERYGVVLQELRLEILRHHSGIQTSALGAGIDVQQGGDTTVDTYRAIQEPISQVSVTLGEHGMGLASGVSNVDQLSVATGVGFGMTDSDPGSSVTEMIGWEQFESLESLVYEAASAI</sequence>
<dbReference type="GO" id="GO:0006351">
    <property type="term" value="P:DNA-templated transcription"/>
    <property type="evidence" value="ECO:0007669"/>
    <property type="project" value="InterPro"/>
</dbReference>
<feature type="region of interest" description="Disordered" evidence="6">
    <location>
        <begin position="78"/>
        <end position="105"/>
    </location>
</feature>
<organism evidence="9 10">
    <name type="scientific">Thyridium curvatum</name>
    <dbReference type="NCBI Taxonomy" id="1093900"/>
    <lineage>
        <taxon>Eukaryota</taxon>
        <taxon>Fungi</taxon>
        <taxon>Dikarya</taxon>
        <taxon>Ascomycota</taxon>
        <taxon>Pezizomycotina</taxon>
        <taxon>Sordariomycetes</taxon>
        <taxon>Sordariomycetidae</taxon>
        <taxon>Thyridiales</taxon>
        <taxon>Thyridiaceae</taxon>
        <taxon>Thyridium</taxon>
    </lineage>
</organism>
<keyword evidence="5" id="KW-0539">Nucleus</keyword>
<evidence type="ECO:0000256" key="3">
    <source>
        <dbReference type="ARBA" id="ARBA00023125"/>
    </source>
</evidence>
<dbReference type="AlphaFoldDB" id="A0A507AY41"/>
<keyword evidence="2" id="KW-0805">Transcription regulation</keyword>
<dbReference type="InParanoid" id="A0A507AY41"/>
<evidence type="ECO:0000256" key="5">
    <source>
        <dbReference type="ARBA" id="ARBA00023242"/>
    </source>
</evidence>
<keyword evidence="7" id="KW-1133">Transmembrane helix</keyword>
<dbReference type="InterPro" id="IPR051711">
    <property type="entry name" value="Stress_Response_Reg"/>
</dbReference>
<keyword evidence="3" id="KW-0238">DNA-binding</keyword>
<evidence type="ECO:0000256" key="2">
    <source>
        <dbReference type="ARBA" id="ARBA00023015"/>
    </source>
</evidence>
<dbReference type="Pfam" id="PF04082">
    <property type="entry name" value="Fungal_trans"/>
    <property type="match status" value="1"/>
</dbReference>
<evidence type="ECO:0000313" key="9">
    <source>
        <dbReference type="EMBL" id="TPX11364.1"/>
    </source>
</evidence>
<keyword evidence="7" id="KW-0812">Transmembrane</keyword>